<comment type="similarity">
    <text evidence="1 6 7">Belongs to the peptidase S8 family.</text>
</comment>
<evidence type="ECO:0000256" key="8">
    <source>
        <dbReference type="SAM" id="SignalP"/>
    </source>
</evidence>
<reference evidence="12" key="1">
    <citation type="submission" date="2016-06" db="EMBL/GenBank/DDBJ databases">
        <authorList>
            <person name="Varghese N."/>
            <person name="Submissions Spin"/>
        </authorList>
    </citation>
    <scope>NUCLEOTIDE SEQUENCE [LARGE SCALE GENOMIC DNA]</scope>
    <source>
        <strain evidence="12">DSM 43909</strain>
    </source>
</reference>
<keyword evidence="12" id="KW-1185">Reference proteome</keyword>
<keyword evidence="8" id="KW-0732">Signal</keyword>
<evidence type="ECO:0000259" key="9">
    <source>
        <dbReference type="Pfam" id="PF00082"/>
    </source>
</evidence>
<dbReference type="PROSITE" id="PS51892">
    <property type="entry name" value="SUBTILASE"/>
    <property type="match status" value="1"/>
</dbReference>
<evidence type="ECO:0000256" key="2">
    <source>
        <dbReference type="ARBA" id="ARBA00022670"/>
    </source>
</evidence>
<evidence type="ECO:0000256" key="7">
    <source>
        <dbReference type="RuleBase" id="RU003355"/>
    </source>
</evidence>
<dbReference type="PRINTS" id="PR00723">
    <property type="entry name" value="SUBTILISIN"/>
</dbReference>
<accession>A0A1C4Y678</accession>
<dbReference type="InterPro" id="IPR034193">
    <property type="entry name" value="PCSK9_ProteinaseK-like"/>
</dbReference>
<evidence type="ECO:0000256" key="1">
    <source>
        <dbReference type="ARBA" id="ARBA00011073"/>
    </source>
</evidence>
<dbReference type="OrthoDB" id="9798386at2"/>
<evidence type="ECO:0000256" key="6">
    <source>
        <dbReference type="PROSITE-ProRule" id="PRU01240"/>
    </source>
</evidence>
<sequence length="403" mass="40867">MATSVRARRFLAVGFAAAVSVAAVGVGAAANAAPAEGTVRAANGASVAGSYIVVLKDRAGDQVAAVAQEHGASMTHQYRSALKGFASRMSEQQARRLAADPRVAYVQQDGIFNVTATQTNPPSWGLDRIDQRNRPLSSSYTYNTTAGNVKAYIIDTGIRVTHSDFGGRAAWGTNTTGDGNNTDCNGHGTHVAGTVGGASYGVAKNVQLVAVKVLNCSGSGTTSGVVAGVDWVTAQKNSNPSQPMVANMSLGGGADTTLDNAVKRSIAAGVTYAIAAGNGNIIGIAQDACKSSPARVPEAITVSATDNTDKKASWGNYGTCVDLFAPGVNITSAWYSNDTSNNTISGTSMATPHVAGAAALYLANNPSASPATVAAAINSNATTSVVSSPGSGTPNRLLYTLNF</sequence>
<dbReference type="InterPro" id="IPR037045">
    <property type="entry name" value="S8pro/Inhibitor_I9_sf"/>
</dbReference>
<dbReference type="InterPro" id="IPR050131">
    <property type="entry name" value="Peptidase_S8_subtilisin-like"/>
</dbReference>
<feature type="active site" description="Charge relay system" evidence="5 6">
    <location>
        <position position="348"/>
    </location>
</feature>
<dbReference type="Pfam" id="PF00082">
    <property type="entry name" value="Peptidase_S8"/>
    <property type="match status" value="1"/>
</dbReference>
<dbReference type="PANTHER" id="PTHR43806">
    <property type="entry name" value="PEPTIDASE S8"/>
    <property type="match status" value="1"/>
</dbReference>
<dbReference type="Pfam" id="PF05922">
    <property type="entry name" value="Inhibitor_I9"/>
    <property type="match status" value="1"/>
</dbReference>
<dbReference type="InterPro" id="IPR036852">
    <property type="entry name" value="Peptidase_S8/S53_dom_sf"/>
</dbReference>
<dbReference type="InterPro" id="IPR000209">
    <property type="entry name" value="Peptidase_S8/S53_dom"/>
</dbReference>
<protein>
    <submittedName>
        <fullName evidence="11">Peptidase inhibitor I9</fullName>
    </submittedName>
</protein>
<dbReference type="InterPro" id="IPR023827">
    <property type="entry name" value="Peptidase_S8_Asp-AS"/>
</dbReference>
<keyword evidence="4 6" id="KW-0720">Serine protease</keyword>
<dbReference type="InterPro" id="IPR010259">
    <property type="entry name" value="S8pro/Inhibitor_I9"/>
</dbReference>
<dbReference type="GO" id="GO:0004252">
    <property type="term" value="F:serine-type endopeptidase activity"/>
    <property type="evidence" value="ECO:0007669"/>
    <property type="project" value="UniProtKB-UniRule"/>
</dbReference>
<dbReference type="PROSITE" id="PS00136">
    <property type="entry name" value="SUBTILASE_ASP"/>
    <property type="match status" value="1"/>
</dbReference>
<feature type="signal peptide" evidence="8">
    <location>
        <begin position="1"/>
        <end position="32"/>
    </location>
</feature>
<keyword evidence="3 6" id="KW-0378">Hydrolase</keyword>
<dbReference type="EMBL" id="LT607411">
    <property type="protein sequence ID" value="SCF16180.1"/>
    <property type="molecule type" value="Genomic_DNA"/>
</dbReference>
<evidence type="ECO:0000256" key="5">
    <source>
        <dbReference type="PIRSR" id="PIRSR615500-1"/>
    </source>
</evidence>
<feature type="chain" id="PRO_5039617868" evidence="8">
    <location>
        <begin position="33"/>
        <end position="403"/>
    </location>
</feature>
<evidence type="ECO:0000313" key="11">
    <source>
        <dbReference type="EMBL" id="SCF16180.1"/>
    </source>
</evidence>
<dbReference type="PROSITE" id="PS00138">
    <property type="entry name" value="SUBTILASE_SER"/>
    <property type="match status" value="1"/>
</dbReference>
<evidence type="ECO:0000259" key="10">
    <source>
        <dbReference type="Pfam" id="PF05922"/>
    </source>
</evidence>
<dbReference type="PANTHER" id="PTHR43806:SF11">
    <property type="entry name" value="CEREVISIN-RELATED"/>
    <property type="match status" value="1"/>
</dbReference>
<dbReference type="GO" id="GO:0005615">
    <property type="term" value="C:extracellular space"/>
    <property type="evidence" value="ECO:0007669"/>
    <property type="project" value="TreeGrafter"/>
</dbReference>
<proteinExistence type="inferred from homology"/>
<evidence type="ECO:0000313" key="12">
    <source>
        <dbReference type="Proteomes" id="UP000198242"/>
    </source>
</evidence>
<dbReference type="AlphaFoldDB" id="A0A1C4Y678"/>
<name>A0A1C4Y678_MICVI</name>
<dbReference type="Gene3D" id="3.30.70.80">
    <property type="entry name" value="Peptidase S8 propeptide/proteinase inhibitor I9"/>
    <property type="match status" value="1"/>
</dbReference>
<dbReference type="Proteomes" id="UP000198242">
    <property type="component" value="Chromosome I"/>
</dbReference>
<dbReference type="SUPFAM" id="SSF52743">
    <property type="entry name" value="Subtilisin-like"/>
    <property type="match status" value="1"/>
</dbReference>
<dbReference type="InterPro" id="IPR023828">
    <property type="entry name" value="Peptidase_S8_Ser-AS"/>
</dbReference>
<dbReference type="Gene3D" id="3.40.50.200">
    <property type="entry name" value="Peptidase S8/S53 domain"/>
    <property type="match status" value="1"/>
</dbReference>
<feature type="domain" description="Peptidase S8/S53" evidence="9">
    <location>
        <begin position="153"/>
        <end position="384"/>
    </location>
</feature>
<dbReference type="InterPro" id="IPR015500">
    <property type="entry name" value="Peptidase_S8_subtilisin-rel"/>
</dbReference>
<dbReference type="SUPFAM" id="SSF54897">
    <property type="entry name" value="Protease propeptides/inhibitors"/>
    <property type="match status" value="1"/>
</dbReference>
<feature type="active site" description="Charge relay system" evidence="5 6">
    <location>
        <position position="155"/>
    </location>
</feature>
<dbReference type="PROSITE" id="PS00137">
    <property type="entry name" value="SUBTILASE_HIS"/>
    <property type="match status" value="1"/>
</dbReference>
<organism evidence="11 12">
    <name type="scientific">Micromonospora viridifaciens</name>
    <dbReference type="NCBI Taxonomy" id="1881"/>
    <lineage>
        <taxon>Bacteria</taxon>
        <taxon>Bacillati</taxon>
        <taxon>Actinomycetota</taxon>
        <taxon>Actinomycetes</taxon>
        <taxon>Micromonosporales</taxon>
        <taxon>Micromonosporaceae</taxon>
        <taxon>Micromonospora</taxon>
    </lineage>
</organism>
<feature type="active site" description="Charge relay system" evidence="5 6">
    <location>
        <position position="187"/>
    </location>
</feature>
<gene>
    <name evidence="11" type="ORF">GA0074695_3889</name>
</gene>
<evidence type="ECO:0000256" key="4">
    <source>
        <dbReference type="ARBA" id="ARBA00022825"/>
    </source>
</evidence>
<dbReference type="CDD" id="cd04077">
    <property type="entry name" value="Peptidases_S8_PCSK9_ProteinaseK_like"/>
    <property type="match status" value="1"/>
</dbReference>
<dbReference type="FunFam" id="3.40.50.200:FF:000014">
    <property type="entry name" value="Proteinase K"/>
    <property type="match status" value="1"/>
</dbReference>
<dbReference type="RefSeq" id="WP_089007512.1">
    <property type="nucleotide sequence ID" value="NZ_LT607411.1"/>
</dbReference>
<keyword evidence="2 6" id="KW-0645">Protease</keyword>
<dbReference type="GO" id="GO:0006508">
    <property type="term" value="P:proteolysis"/>
    <property type="evidence" value="ECO:0007669"/>
    <property type="project" value="UniProtKB-KW"/>
</dbReference>
<feature type="domain" description="Inhibitor I9" evidence="10">
    <location>
        <begin position="51"/>
        <end position="110"/>
    </location>
</feature>
<evidence type="ECO:0000256" key="3">
    <source>
        <dbReference type="ARBA" id="ARBA00022801"/>
    </source>
</evidence>
<dbReference type="InterPro" id="IPR022398">
    <property type="entry name" value="Peptidase_S8_His-AS"/>
</dbReference>